<dbReference type="NCBIfam" id="TIGR00524">
    <property type="entry name" value="eIF-2B_rel"/>
    <property type="match status" value="1"/>
</dbReference>
<dbReference type="Gene3D" id="1.20.120.420">
    <property type="entry name" value="translation initiation factor eif-2b, domain 1"/>
    <property type="match status" value="1"/>
</dbReference>
<accession>A0A0W8E4F2</accession>
<evidence type="ECO:0000313" key="2">
    <source>
        <dbReference type="EMBL" id="KUG03499.1"/>
    </source>
</evidence>
<dbReference type="PANTHER" id="PTHR43475:SF1">
    <property type="entry name" value="METHYLTHIORIBOSE-1-PHOSPHATE ISOMERASE"/>
    <property type="match status" value="1"/>
</dbReference>
<comment type="caution">
    <text evidence="2">The sequence shown here is derived from an EMBL/GenBank/DDBJ whole genome shotgun (WGS) entry which is preliminary data.</text>
</comment>
<dbReference type="AlphaFoldDB" id="A0A0W8E4F2"/>
<dbReference type="InterPro" id="IPR027363">
    <property type="entry name" value="M1Pi_N"/>
</dbReference>
<dbReference type="Pfam" id="PF01008">
    <property type="entry name" value="IF-2B"/>
    <property type="match status" value="1"/>
</dbReference>
<gene>
    <name evidence="2" type="ORF">ASZ90_019135</name>
</gene>
<name>A0A0W8E4F2_9ZZZZ</name>
<keyword evidence="1 2" id="KW-0413">Isomerase</keyword>
<organism evidence="2">
    <name type="scientific">hydrocarbon metagenome</name>
    <dbReference type="NCBI Taxonomy" id="938273"/>
    <lineage>
        <taxon>unclassified sequences</taxon>
        <taxon>metagenomes</taxon>
        <taxon>ecological metagenomes</taxon>
    </lineage>
</organism>
<dbReference type="PANTHER" id="PTHR43475">
    <property type="entry name" value="METHYLTHIORIBOSE-1-PHOSPHATE ISOMERASE"/>
    <property type="match status" value="1"/>
</dbReference>
<protein>
    <submittedName>
        <fullName evidence="2">Methylthioribose-1-phosphate isomerase</fullName>
        <ecNumber evidence="2">5.3.1.23</ecNumber>
    </submittedName>
</protein>
<dbReference type="GO" id="GO:0019509">
    <property type="term" value="P:L-methionine salvage from methylthioadenosine"/>
    <property type="evidence" value="ECO:0007669"/>
    <property type="project" value="TreeGrafter"/>
</dbReference>
<dbReference type="SUPFAM" id="SSF100950">
    <property type="entry name" value="NagB/RpiA/CoA transferase-like"/>
    <property type="match status" value="1"/>
</dbReference>
<dbReference type="Gene3D" id="3.40.50.10470">
    <property type="entry name" value="Translation initiation factor eif-2b, domain 2"/>
    <property type="match status" value="1"/>
</dbReference>
<evidence type="ECO:0000256" key="1">
    <source>
        <dbReference type="ARBA" id="ARBA00023235"/>
    </source>
</evidence>
<dbReference type="NCBIfam" id="NF004326">
    <property type="entry name" value="PRK05720.1"/>
    <property type="match status" value="1"/>
</dbReference>
<dbReference type="EC" id="5.3.1.23" evidence="2"/>
<dbReference type="InterPro" id="IPR011559">
    <property type="entry name" value="Initiation_fac_2B_a/b/d"/>
</dbReference>
<reference evidence="2" key="1">
    <citation type="journal article" date="2015" name="Proc. Natl. Acad. Sci. U.S.A.">
        <title>Networks of energetic and metabolic interactions define dynamics in microbial communities.</title>
        <authorList>
            <person name="Embree M."/>
            <person name="Liu J.K."/>
            <person name="Al-Bassam M.M."/>
            <person name="Zengler K."/>
        </authorList>
    </citation>
    <scope>NUCLEOTIDE SEQUENCE</scope>
</reference>
<dbReference type="InterPro" id="IPR037171">
    <property type="entry name" value="NagB/RpiA_transferase-like"/>
</dbReference>
<sequence>MKRPLLMDINSTVFLRDETLIVIDRRLFPGEIKELTCRDCDQVAQAIEDMAVQGAGDIAITAGYGLYLAARESELDRGGPLPNARGYLQPFYHRLVNTRPTGHHLKALLDKILTGLNDRESCSDQILKGINRAIVKQNDRSRLTGKWAERVLEDGDTILTHCFPGPALLHMLSMATANQKKIQVIASETRPYLQGARLTAWSVSELGIPVTLISDNMAAYCMSQGMVNKVFTAADRIALDGTVANKVGTFQLALSAQYHKLPFYILGYGGPDRGCNNAAEIPIEIRDPHEVLYCAGTKITGEKVKGFYPAFDLTPSGLLTAVITDRGVFIPALIQEYWNV</sequence>
<dbReference type="InterPro" id="IPR000649">
    <property type="entry name" value="IF-2B-related"/>
</dbReference>
<dbReference type="EMBL" id="LNQE01001879">
    <property type="protein sequence ID" value="KUG03499.1"/>
    <property type="molecule type" value="Genomic_DNA"/>
</dbReference>
<dbReference type="InterPro" id="IPR042529">
    <property type="entry name" value="IF_2B-like_C"/>
</dbReference>
<dbReference type="GO" id="GO:0046523">
    <property type="term" value="F:S-methyl-5-thioribose-1-phosphate isomerase activity"/>
    <property type="evidence" value="ECO:0007669"/>
    <property type="project" value="UniProtKB-EC"/>
</dbReference>
<proteinExistence type="predicted"/>